<dbReference type="VEuPathDB" id="FungiDB:EYZ11_011111"/>
<proteinExistence type="predicted"/>
<dbReference type="OrthoDB" id="4424523at2759"/>
<accession>A0A5M9MUS0</accession>
<comment type="caution">
    <text evidence="1">The sequence shown here is derived from an EMBL/GenBank/DDBJ whole genome shotgun (WGS) entry which is preliminary data.</text>
</comment>
<evidence type="ECO:0000313" key="2">
    <source>
        <dbReference type="Proteomes" id="UP000324241"/>
    </source>
</evidence>
<dbReference type="EMBL" id="QUQM01000001">
    <property type="protein sequence ID" value="KAA8649686.1"/>
    <property type="molecule type" value="Genomic_DNA"/>
</dbReference>
<reference evidence="1 2" key="1">
    <citation type="submission" date="2019-08" db="EMBL/GenBank/DDBJ databases">
        <title>The genome sequence of a newly discovered highly antifungal drug resistant Aspergillus species, Aspergillus tanneri NIH 1004.</title>
        <authorList>
            <person name="Mounaud S."/>
            <person name="Singh I."/>
            <person name="Joardar V."/>
            <person name="Pakala S."/>
            <person name="Pakala S."/>
            <person name="Venepally P."/>
            <person name="Chung J.K."/>
            <person name="Losada L."/>
            <person name="Nierman W.C."/>
        </authorList>
    </citation>
    <scope>NUCLEOTIDE SEQUENCE [LARGE SCALE GENOMIC DNA]</scope>
    <source>
        <strain evidence="1 2">NIH1004</strain>
    </source>
</reference>
<name>A0A5M9MUS0_9EURO</name>
<dbReference type="AlphaFoldDB" id="A0A5M9MUS0"/>
<organism evidence="1 2">
    <name type="scientific">Aspergillus tanneri</name>
    <dbReference type="NCBI Taxonomy" id="1220188"/>
    <lineage>
        <taxon>Eukaryota</taxon>
        <taxon>Fungi</taxon>
        <taxon>Dikarya</taxon>
        <taxon>Ascomycota</taxon>
        <taxon>Pezizomycotina</taxon>
        <taxon>Eurotiomycetes</taxon>
        <taxon>Eurotiomycetidae</taxon>
        <taxon>Eurotiales</taxon>
        <taxon>Aspergillaceae</taxon>
        <taxon>Aspergillus</taxon>
        <taxon>Aspergillus subgen. Circumdati</taxon>
    </lineage>
</organism>
<evidence type="ECO:0000313" key="1">
    <source>
        <dbReference type="EMBL" id="KAA8649686.1"/>
    </source>
</evidence>
<dbReference type="GeneID" id="54325060"/>
<dbReference type="Proteomes" id="UP000324241">
    <property type="component" value="Unassembled WGS sequence"/>
</dbReference>
<gene>
    <name evidence="1" type="ORF">ATNIH1004_002358</name>
</gene>
<sequence>MDFNTLVEKAARTDELTYVEGWLVSHGTAYWMETGNKEMLDVIRWPADIRDKYLLALDVIQTETDRKARKNGNIAVERYQQFLEERRNQISVDDRKNTRWDDAAWRHFTAAVDLSRWKIQWVKDPTLDNAMLNDLCQYFQQLRDKNKIEPGLRYDTFLYANQAAIQSSLDHFPLPERGFVMTADPSHSLSKLPFTRTGSSAKSLSL</sequence>
<protein>
    <submittedName>
        <fullName evidence="1">Uncharacterized protein</fullName>
    </submittedName>
</protein>
<dbReference type="RefSeq" id="XP_033429047.1">
    <property type="nucleotide sequence ID" value="XM_033567052.1"/>
</dbReference>